<dbReference type="EMBL" id="PQIB02000014">
    <property type="protein sequence ID" value="RLM69734.1"/>
    <property type="molecule type" value="Genomic_DNA"/>
</dbReference>
<evidence type="ECO:0000313" key="3">
    <source>
        <dbReference type="Proteomes" id="UP000275267"/>
    </source>
</evidence>
<comment type="caution">
    <text evidence="2">The sequence shown here is derived from an EMBL/GenBank/DDBJ whole genome shotgun (WGS) entry which is preliminary data.</text>
</comment>
<sequence length="57" mass="6063">MELCKIPGIVSMLSGHQASPEAATPVQSSRLRSSSTGFARRGRNDIGSDKARCFLAL</sequence>
<reference evidence="3" key="1">
    <citation type="journal article" date="2019" name="Nat. Commun.">
        <title>The genome of broomcorn millet.</title>
        <authorList>
            <person name="Zou C."/>
            <person name="Miki D."/>
            <person name="Li D."/>
            <person name="Tang Q."/>
            <person name="Xiao L."/>
            <person name="Rajput S."/>
            <person name="Deng P."/>
            <person name="Jia W."/>
            <person name="Huang R."/>
            <person name="Zhang M."/>
            <person name="Sun Y."/>
            <person name="Hu J."/>
            <person name="Fu X."/>
            <person name="Schnable P.S."/>
            <person name="Li F."/>
            <person name="Zhang H."/>
            <person name="Feng B."/>
            <person name="Zhu X."/>
            <person name="Liu R."/>
            <person name="Schnable J.C."/>
            <person name="Zhu J.-K."/>
            <person name="Zhang H."/>
        </authorList>
    </citation>
    <scope>NUCLEOTIDE SEQUENCE [LARGE SCALE GENOMIC DNA]</scope>
</reference>
<feature type="compositionally biased region" description="Polar residues" evidence="1">
    <location>
        <begin position="25"/>
        <end position="37"/>
    </location>
</feature>
<evidence type="ECO:0000313" key="2">
    <source>
        <dbReference type="EMBL" id="RLM69734.1"/>
    </source>
</evidence>
<keyword evidence="3" id="KW-1185">Reference proteome</keyword>
<feature type="region of interest" description="Disordered" evidence="1">
    <location>
        <begin position="16"/>
        <end position="45"/>
    </location>
</feature>
<evidence type="ECO:0000256" key="1">
    <source>
        <dbReference type="SAM" id="MobiDB-lite"/>
    </source>
</evidence>
<dbReference type="AlphaFoldDB" id="A0A3L6Q2B8"/>
<organism evidence="2 3">
    <name type="scientific">Panicum miliaceum</name>
    <name type="common">Proso millet</name>
    <name type="synonym">Broomcorn millet</name>
    <dbReference type="NCBI Taxonomy" id="4540"/>
    <lineage>
        <taxon>Eukaryota</taxon>
        <taxon>Viridiplantae</taxon>
        <taxon>Streptophyta</taxon>
        <taxon>Embryophyta</taxon>
        <taxon>Tracheophyta</taxon>
        <taxon>Spermatophyta</taxon>
        <taxon>Magnoliopsida</taxon>
        <taxon>Liliopsida</taxon>
        <taxon>Poales</taxon>
        <taxon>Poaceae</taxon>
        <taxon>PACMAD clade</taxon>
        <taxon>Panicoideae</taxon>
        <taxon>Panicodae</taxon>
        <taxon>Paniceae</taxon>
        <taxon>Panicinae</taxon>
        <taxon>Panicum</taxon>
        <taxon>Panicum sect. Panicum</taxon>
    </lineage>
</organism>
<gene>
    <name evidence="2" type="ORF">C2845_PM17G08830</name>
</gene>
<proteinExistence type="predicted"/>
<dbReference type="Proteomes" id="UP000275267">
    <property type="component" value="Unassembled WGS sequence"/>
</dbReference>
<accession>A0A3L6Q2B8</accession>
<name>A0A3L6Q2B8_PANMI</name>
<protein>
    <submittedName>
        <fullName evidence="2">Uncharacterized protein</fullName>
    </submittedName>
</protein>